<keyword evidence="6" id="KW-0408">Iron</keyword>
<dbReference type="InterPro" id="IPR020612">
    <property type="entry name" value="Methylthiotransferase_CS"/>
</dbReference>
<dbReference type="InterPro" id="IPR058240">
    <property type="entry name" value="rSAM_sf"/>
</dbReference>
<dbReference type="SFLD" id="SFLDG01082">
    <property type="entry name" value="B12-binding_domain_containing"/>
    <property type="match status" value="1"/>
</dbReference>
<dbReference type="PROSITE" id="PS51449">
    <property type="entry name" value="MTTASE_N"/>
    <property type="match status" value="1"/>
</dbReference>
<dbReference type="InterPro" id="IPR007197">
    <property type="entry name" value="rSAM"/>
</dbReference>
<dbReference type="Gene3D" id="3.40.50.12160">
    <property type="entry name" value="Methylthiotransferase, N-terminal domain"/>
    <property type="match status" value="1"/>
</dbReference>
<dbReference type="AlphaFoldDB" id="A0A1H0CM14"/>
<dbReference type="SFLD" id="SFLDS00029">
    <property type="entry name" value="Radical_SAM"/>
    <property type="match status" value="1"/>
</dbReference>
<dbReference type="SMART" id="SM00729">
    <property type="entry name" value="Elp3"/>
    <property type="match status" value="1"/>
</dbReference>
<dbReference type="OrthoDB" id="9805215at2"/>
<dbReference type="PROSITE" id="PS51918">
    <property type="entry name" value="RADICAL_SAM"/>
    <property type="match status" value="1"/>
</dbReference>
<dbReference type="InterPro" id="IPR013848">
    <property type="entry name" value="Methylthiotransferase_N"/>
</dbReference>
<evidence type="ECO:0000259" key="8">
    <source>
        <dbReference type="PROSITE" id="PS51449"/>
    </source>
</evidence>
<sequence length="416" mass="47840">MNFKTFFIKTLGCKVNQYETQAIIEILQNQNKMLVSEQKAEVIILNSCAVTQGAFTDLKKSVRHFVSINPTAKIIVIGCAAQVLKDKISLWPEVNTIIPQDKKFSFFQKTSFNNPFPNINNYFRARAVLKVQDGCSHHCTYCIVPLTRGKSISRKPKDILLEIKRLAQAGFKEIILSGINLRQYGRDLENKMNFWELIDFLGNNFNFLKHNIRIRLSSIEPADLTTQALLILKTHHFICPHLHISLQSGSNTILKKMGRGHYKAENLLDFCAKLNSIWPIYGLGLDLLVGFPGETEQNFNHTYELVNKLPLSYAHVFPYSPRPNTKAINIPDQVPQTLKKQRTKLLRELVQNKRKDFYQKVLKLHEVNVIVENSNLGTTEHYLQVKFTEPTNKPIKSVQKAKPIRIENDRLLVKLF</sequence>
<dbReference type="Proteomes" id="UP000199602">
    <property type="component" value="Unassembled WGS sequence"/>
</dbReference>
<evidence type="ECO:0000256" key="6">
    <source>
        <dbReference type="ARBA" id="ARBA00023004"/>
    </source>
</evidence>
<keyword evidence="2" id="KW-0004">4Fe-4S</keyword>
<dbReference type="GO" id="GO:0035597">
    <property type="term" value="F:tRNA-2-methylthio-N(6)-dimethylallyladenosine(37) synthase activity"/>
    <property type="evidence" value="ECO:0007669"/>
    <property type="project" value="TreeGrafter"/>
</dbReference>
<evidence type="ECO:0000313" key="10">
    <source>
        <dbReference type="EMBL" id="SDN58882.1"/>
    </source>
</evidence>
<dbReference type="PROSITE" id="PS01278">
    <property type="entry name" value="MTTASE_RADICAL"/>
    <property type="match status" value="1"/>
</dbReference>
<dbReference type="NCBIfam" id="TIGR01579">
    <property type="entry name" value="MiaB-like-C"/>
    <property type="match status" value="1"/>
</dbReference>
<dbReference type="GO" id="GO:0005829">
    <property type="term" value="C:cytosol"/>
    <property type="evidence" value="ECO:0007669"/>
    <property type="project" value="TreeGrafter"/>
</dbReference>
<feature type="domain" description="Radical SAM core" evidence="9">
    <location>
        <begin position="121"/>
        <end position="356"/>
    </location>
</feature>
<evidence type="ECO:0000256" key="7">
    <source>
        <dbReference type="ARBA" id="ARBA00023014"/>
    </source>
</evidence>
<dbReference type="Gene3D" id="3.80.30.20">
    <property type="entry name" value="tm_1862 like domain"/>
    <property type="match status" value="1"/>
</dbReference>
<evidence type="ECO:0000259" key="9">
    <source>
        <dbReference type="PROSITE" id="PS51918"/>
    </source>
</evidence>
<dbReference type="RefSeq" id="WP_092064258.1">
    <property type="nucleotide sequence ID" value="NZ_FNIN01000003.1"/>
</dbReference>
<keyword evidence="5" id="KW-0479">Metal-binding</keyword>
<evidence type="ECO:0000256" key="5">
    <source>
        <dbReference type="ARBA" id="ARBA00022723"/>
    </source>
</evidence>
<dbReference type="EMBL" id="FNIN01000003">
    <property type="protein sequence ID" value="SDN58882.1"/>
    <property type="molecule type" value="Genomic_DNA"/>
</dbReference>
<comment type="cofactor">
    <cofactor evidence="1">
        <name>[4Fe-4S] cluster</name>
        <dbReference type="ChEBI" id="CHEBI:49883"/>
    </cofactor>
</comment>
<accession>A0A1H0CM14</accession>
<evidence type="ECO:0000256" key="1">
    <source>
        <dbReference type="ARBA" id="ARBA00001966"/>
    </source>
</evidence>
<evidence type="ECO:0000256" key="4">
    <source>
        <dbReference type="ARBA" id="ARBA00022691"/>
    </source>
</evidence>
<gene>
    <name evidence="10" type="ORF">SAMN04488516_103101</name>
</gene>
<dbReference type="PANTHER" id="PTHR43020">
    <property type="entry name" value="CDK5 REGULATORY SUBUNIT-ASSOCIATED PROTEIN 1"/>
    <property type="match status" value="1"/>
</dbReference>
<evidence type="ECO:0000256" key="2">
    <source>
        <dbReference type="ARBA" id="ARBA00022485"/>
    </source>
</evidence>
<proteinExistence type="predicted"/>
<dbReference type="PANTHER" id="PTHR43020:SF2">
    <property type="entry name" value="MITOCHONDRIAL TRNA METHYLTHIOTRANSFERASE CDK5RAP1"/>
    <property type="match status" value="1"/>
</dbReference>
<protein>
    <submittedName>
        <fullName evidence="10">MiaB-like tRNA modifying enzyme</fullName>
    </submittedName>
</protein>
<dbReference type="GO" id="GO:0051539">
    <property type="term" value="F:4 iron, 4 sulfur cluster binding"/>
    <property type="evidence" value="ECO:0007669"/>
    <property type="project" value="UniProtKB-KW"/>
</dbReference>
<dbReference type="Pfam" id="PF04055">
    <property type="entry name" value="Radical_SAM"/>
    <property type="match status" value="1"/>
</dbReference>
<dbReference type="InterPro" id="IPR006638">
    <property type="entry name" value="Elp3/MiaA/NifB-like_rSAM"/>
</dbReference>
<keyword evidence="7" id="KW-0411">Iron-sulfur</keyword>
<dbReference type="InterPro" id="IPR005839">
    <property type="entry name" value="Methylthiotransferase"/>
</dbReference>
<keyword evidence="3" id="KW-0808">Transferase</keyword>
<dbReference type="NCBIfam" id="TIGR00089">
    <property type="entry name" value="MiaB/RimO family radical SAM methylthiotransferase"/>
    <property type="match status" value="1"/>
</dbReference>
<feature type="domain" description="MTTase N-terminal" evidence="8">
    <location>
        <begin position="4"/>
        <end position="115"/>
    </location>
</feature>
<dbReference type="CDD" id="cd01335">
    <property type="entry name" value="Radical_SAM"/>
    <property type="match status" value="1"/>
</dbReference>
<dbReference type="GO" id="GO:0046872">
    <property type="term" value="F:metal ion binding"/>
    <property type="evidence" value="ECO:0007669"/>
    <property type="project" value="UniProtKB-KW"/>
</dbReference>
<name>A0A1H0CM14_9BACT</name>
<evidence type="ECO:0000313" key="11">
    <source>
        <dbReference type="Proteomes" id="UP000199602"/>
    </source>
</evidence>
<dbReference type="Pfam" id="PF00919">
    <property type="entry name" value="UPF0004"/>
    <property type="match status" value="1"/>
</dbReference>
<dbReference type="InterPro" id="IPR023404">
    <property type="entry name" value="rSAM_horseshoe"/>
</dbReference>
<dbReference type="SUPFAM" id="SSF102114">
    <property type="entry name" value="Radical SAM enzymes"/>
    <property type="match status" value="1"/>
</dbReference>
<organism evidence="10 11">
    <name type="scientific">Desulfonauticus submarinus</name>
    <dbReference type="NCBI Taxonomy" id="206665"/>
    <lineage>
        <taxon>Bacteria</taxon>
        <taxon>Pseudomonadati</taxon>
        <taxon>Thermodesulfobacteriota</taxon>
        <taxon>Desulfovibrionia</taxon>
        <taxon>Desulfovibrionales</taxon>
        <taxon>Desulfonauticaceae</taxon>
        <taxon>Desulfonauticus</taxon>
    </lineage>
</organism>
<reference evidence="10 11" key="1">
    <citation type="submission" date="2016-10" db="EMBL/GenBank/DDBJ databases">
        <authorList>
            <person name="de Groot N.N."/>
        </authorList>
    </citation>
    <scope>NUCLEOTIDE SEQUENCE [LARGE SCALE GENOMIC DNA]</scope>
    <source>
        <strain evidence="10 11">DSM 15269</strain>
    </source>
</reference>
<keyword evidence="4" id="KW-0949">S-adenosyl-L-methionine</keyword>
<dbReference type="InterPro" id="IPR006467">
    <property type="entry name" value="MiaB-like_bact"/>
</dbReference>
<evidence type="ECO:0000256" key="3">
    <source>
        <dbReference type="ARBA" id="ARBA00022679"/>
    </source>
</evidence>
<dbReference type="STRING" id="206665.SAMN04488516_103101"/>
<keyword evidence="11" id="KW-1185">Reference proteome</keyword>
<dbReference type="InterPro" id="IPR038135">
    <property type="entry name" value="Methylthiotransferase_N_sf"/>
</dbReference>